<evidence type="ECO:0000313" key="3">
    <source>
        <dbReference type="Proteomes" id="UP000283426"/>
    </source>
</evidence>
<dbReference type="Proteomes" id="UP000283426">
    <property type="component" value="Unassembled WGS sequence"/>
</dbReference>
<protein>
    <submittedName>
        <fullName evidence="1">Uncharacterized protein</fullName>
    </submittedName>
</protein>
<dbReference type="EMBL" id="QRYW01000002">
    <property type="protein sequence ID" value="RGV30364.1"/>
    <property type="molecule type" value="Genomic_DNA"/>
</dbReference>
<comment type="caution">
    <text evidence="1">The sequence shown here is derived from an EMBL/GenBank/DDBJ whole genome shotgun (WGS) entry which is preliminary data.</text>
</comment>
<reference evidence="3 4" key="1">
    <citation type="submission" date="2018-08" db="EMBL/GenBank/DDBJ databases">
        <title>A genome reference for cultivated species of the human gut microbiota.</title>
        <authorList>
            <person name="Zou Y."/>
            <person name="Xue W."/>
            <person name="Luo G."/>
        </authorList>
    </citation>
    <scope>NUCLEOTIDE SEQUENCE [LARGE SCALE GENOMIC DNA]</scope>
    <source>
        <strain evidence="1 3">AF14-6AC</strain>
        <strain evidence="2 4">OF03-11</strain>
    </source>
</reference>
<evidence type="ECO:0000313" key="4">
    <source>
        <dbReference type="Proteomes" id="UP000284434"/>
    </source>
</evidence>
<dbReference type="Proteomes" id="UP000284434">
    <property type="component" value="Unassembled WGS sequence"/>
</dbReference>
<gene>
    <name evidence="1" type="ORF">DWW24_01440</name>
    <name evidence="2" type="ORF">DXA53_06570</name>
</gene>
<organism evidence="1 3">
    <name type="scientific">Odoribacter splanchnicus</name>
    <dbReference type="NCBI Taxonomy" id="28118"/>
    <lineage>
        <taxon>Bacteria</taxon>
        <taxon>Pseudomonadati</taxon>
        <taxon>Bacteroidota</taxon>
        <taxon>Bacteroidia</taxon>
        <taxon>Bacteroidales</taxon>
        <taxon>Odoribacteraceae</taxon>
        <taxon>Odoribacter</taxon>
    </lineage>
</organism>
<proteinExistence type="predicted"/>
<evidence type="ECO:0000313" key="2">
    <source>
        <dbReference type="EMBL" id="RGY07766.1"/>
    </source>
</evidence>
<name>A0A3D1UQB5_9BACT</name>
<sequence length="85" mass="10201">MHIDNIYKFIYDINKIFINIKEICKYRPLEIKKILLKLIFPSTAYPNFTIKKAQGYFHPGPPKQSWHIKKTVTTVCIQNRCYRLL</sequence>
<dbReference type="EMBL" id="QSCO01000007">
    <property type="protein sequence ID" value="RGY07766.1"/>
    <property type="molecule type" value="Genomic_DNA"/>
</dbReference>
<accession>A0A3D1UQB5</accession>
<dbReference type="AlphaFoldDB" id="A0A3D1UQB5"/>
<evidence type="ECO:0000313" key="1">
    <source>
        <dbReference type="EMBL" id="RGV30364.1"/>
    </source>
</evidence>